<feature type="region of interest" description="Disordered" evidence="1">
    <location>
        <begin position="1"/>
        <end position="53"/>
    </location>
</feature>
<evidence type="ECO:0000313" key="2">
    <source>
        <dbReference type="EMBL" id="SNT04152.1"/>
    </source>
</evidence>
<evidence type="ECO:0000313" key="3">
    <source>
        <dbReference type="Proteomes" id="UP000198327"/>
    </source>
</evidence>
<evidence type="ECO:0000256" key="1">
    <source>
        <dbReference type="SAM" id="MobiDB-lite"/>
    </source>
</evidence>
<reference evidence="3" key="1">
    <citation type="submission" date="2017-06" db="EMBL/GenBank/DDBJ databases">
        <authorList>
            <person name="Varghese N."/>
            <person name="Submissions S."/>
        </authorList>
    </citation>
    <scope>NUCLEOTIDE SEQUENCE [LARGE SCALE GENOMIC DNA]</scope>
    <source>
        <strain evidence="3">JCM 23211</strain>
    </source>
</reference>
<organism evidence="2 3">
    <name type="scientific">Rhodococcoides kyotonense</name>
    <dbReference type="NCBI Taxonomy" id="398843"/>
    <lineage>
        <taxon>Bacteria</taxon>
        <taxon>Bacillati</taxon>
        <taxon>Actinomycetota</taxon>
        <taxon>Actinomycetes</taxon>
        <taxon>Mycobacteriales</taxon>
        <taxon>Nocardiaceae</taxon>
        <taxon>Rhodococcoides</taxon>
    </lineage>
</organism>
<dbReference type="AlphaFoldDB" id="A0A239JEX1"/>
<feature type="compositionally biased region" description="Polar residues" evidence="1">
    <location>
        <begin position="1"/>
        <end position="13"/>
    </location>
</feature>
<name>A0A239JEX1_9NOCA</name>
<dbReference type="Proteomes" id="UP000198327">
    <property type="component" value="Unassembled WGS sequence"/>
</dbReference>
<accession>A0A239JEX1</accession>
<protein>
    <submittedName>
        <fullName evidence="2">Uncharacterized protein</fullName>
    </submittedName>
</protein>
<proteinExistence type="predicted"/>
<keyword evidence="3" id="KW-1185">Reference proteome</keyword>
<sequence length="53" mass="5655">MSDRMSPSLTQSDRMPPSLTPERPKVQVTEGDIRSRNGSTTPKTSAPAAGVVE</sequence>
<gene>
    <name evidence="2" type="ORF">SAMN05421642_108183</name>
</gene>
<dbReference type="EMBL" id="FZOW01000008">
    <property type="protein sequence ID" value="SNT04152.1"/>
    <property type="molecule type" value="Genomic_DNA"/>
</dbReference>